<dbReference type="InterPro" id="IPR007110">
    <property type="entry name" value="Ig-like_dom"/>
</dbReference>
<feature type="signal peptide" evidence="5">
    <location>
        <begin position="1"/>
        <end position="24"/>
    </location>
</feature>
<feature type="domain" description="Ig-like" evidence="6">
    <location>
        <begin position="118"/>
        <end position="203"/>
    </location>
</feature>
<accession>A0ABM1LGG4</accession>
<dbReference type="Gene3D" id="2.60.40.10">
    <property type="entry name" value="Immunoglobulins"/>
    <property type="match status" value="2"/>
</dbReference>
<dbReference type="PROSITE" id="PS50835">
    <property type="entry name" value="IG_LIKE"/>
    <property type="match status" value="1"/>
</dbReference>
<keyword evidence="3" id="KW-0472">Membrane</keyword>
<dbReference type="InterPro" id="IPR036179">
    <property type="entry name" value="Ig-like_dom_sf"/>
</dbReference>
<organism evidence="7 8">
    <name type="scientific">Gekko japonicus</name>
    <name type="common">Schlegel's Japanese gecko</name>
    <dbReference type="NCBI Taxonomy" id="146911"/>
    <lineage>
        <taxon>Eukaryota</taxon>
        <taxon>Metazoa</taxon>
        <taxon>Chordata</taxon>
        <taxon>Craniata</taxon>
        <taxon>Vertebrata</taxon>
        <taxon>Euteleostomi</taxon>
        <taxon>Lepidosauria</taxon>
        <taxon>Squamata</taxon>
        <taxon>Bifurcata</taxon>
        <taxon>Gekkota</taxon>
        <taxon>Gekkonidae</taxon>
        <taxon>Gekkoninae</taxon>
        <taxon>Gekko</taxon>
    </lineage>
</organism>
<protein>
    <submittedName>
        <fullName evidence="8">SLAM family member 9</fullName>
    </submittedName>
</protein>
<evidence type="ECO:0000256" key="3">
    <source>
        <dbReference type="ARBA" id="ARBA00023136"/>
    </source>
</evidence>
<feature type="chain" id="PRO_5046175807" evidence="5">
    <location>
        <begin position="25"/>
        <end position="231"/>
    </location>
</feature>
<name>A0ABM1LGG4_GEKJA</name>
<evidence type="ECO:0000313" key="7">
    <source>
        <dbReference type="Proteomes" id="UP000694871"/>
    </source>
</evidence>
<sequence length="231" mass="24896">MDVCSPLSPILWALVLQAARLAPAELTPNQDLIYQAGDEATLSLEVPRGSNISNLLWRSSSRGSMGAVATWDPEFSLNVLDPSYSGRVTFRKESWALGIRNLSTADGGRYEVLERREPSDLLLKKYTLAVFRIEATASHLADGSCSVSLLCEAGVGARTQVEYSWGPGHPGSALQLTLRPDEKDKSYTCTATALGTRYSHKVTPYEACSSATRAAGLLAPALLLALLLLLQ</sequence>
<evidence type="ECO:0000256" key="1">
    <source>
        <dbReference type="ARBA" id="ARBA00004370"/>
    </source>
</evidence>
<dbReference type="RefSeq" id="XP_015285051.1">
    <property type="nucleotide sequence ID" value="XM_015429565.1"/>
</dbReference>
<keyword evidence="7" id="KW-1185">Reference proteome</keyword>
<dbReference type="PANTHER" id="PTHR12080:SF18">
    <property type="entry name" value="SLAM FAMILY MEMBER 9"/>
    <property type="match status" value="1"/>
</dbReference>
<keyword evidence="2 5" id="KW-0732">Signal</keyword>
<reference evidence="8" key="1">
    <citation type="submission" date="2025-08" db="UniProtKB">
        <authorList>
            <consortium name="RefSeq"/>
        </authorList>
    </citation>
    <scope>IDENTIFICATION</scope>
</reference>
<evidence type="ECO:0000256" key="2">
    <source>
        <dbReference type="ARBA" id="ARBA00022729"/>
    </source>
</evidence>
<comment type="subcellular location">
    <subcellularLocation>
        <location evidence="1">Membrane</location>
    </subcellularLocation>
</comment>
<dbReference type="InterPro" id="IPR013783">
    <property type="entry name" value="Ig-like_fold"/>
</dbReference>
<evidence type="ECO:0000256" key="5">
    <source>
        <dbReference type="SAM" id="SignalP"/>
    </source>
</evidence>
<keyword evidence="4" id="KW-0325">Glycoprotein</keyword>
<dbReference type="PANTHER" id="PTHR12080">
    <property type="entry name" value="SIGNALING LYMPHOCYTIC ACTIVATION MOLECULE"/>
    <property type="match status" value="1"/>
</dbReference>
<proteinExistence type="predicted"/>
<dbReference type="SUPFAM" id="SSF48726">
    <property type="entry name" value="Immunoglobulin"/>
    <property type="match status" value="1"/>
</dbReference>
<evidence type="ECO:0000259" key="6">
    <source>
        <dbReference type="PROSITE" id="PS50835"/>
    </source>
</evidence>
<evidence type="ECO:0000313" key="8">
    <source>
        <dbReference type="RefSeq" id="XP_015285051.1"/>
    </source>
</evidence>
<evidence type="ECO:0000256" key="4">
    <source>
        <dbReference type="ARBA" id="ARBA00023180"/>
    </source>
</evidence>
<dbReference type="InterPro" id="IPR015631">
    <property type="entry name" value="CD2/SLAM_rcpt"/>
</dbReference>
<dbReference type="GeneID" id="107126065"/>
<gene>
    <name evidence="8" type="primary">SLAMF9</name>
</gene>
<dbReference type="Proteomes" id="UP000694871">
    <property type="component" value="Unplaced"/>
</dbReference>